<dbReference type="SUPFAM" id="SSF53623">
    <property type="entry name" value="MurD-like peptide ligases, catalytic domain"/>
    <property type="match status" value="1"/>
</dbReference>
<accession>A0AAF0JN91</accession>
<name>A0AAF0JN91_9EURY</name>
<dbReference type="KEGG" id="manq:L1994_05915"/>
<dbReference type="GeneID" id="79949915"/>
<protein>
    <submittedName>
        <fullName evidence="1">Coenzyme F430 synthase</fullName>
    </submittedName>
</protein>
<sequence>MYILVLDAIHGGLEIAHHLEILGHKCDVVDIYRHECGISVETAKKNAQNKIYDLIIAPVHTSPDYTLLNCSNTPVISHHKAVGMIIDGSFCGGFEYKNNKKAIEKIPDSECKNKILGRKPHLSIEITGARGKTTTAFALTYVLPKKGILHTSKGTVKIPEDEILYKKSITPASAINPALLAFNEERWLVCEESLGVSGFSDICILTSSEDYPIAGKKKSALDEKIKSLKKCRKVLLAPGVSKTVKSCMKNAVSAEDFVSLDGDKCSYSYYDEDGINIKGSFSNPLLLVEGYKEALITAAALGCILGKNPARLFNFIPVEGRMSVSKDGQRLIIDNSNSGANKMTAVMAALHARKLSGKKSNQISDKISDDKSDEKSKKLELTLVIGIEAENICEGFSLDDVAFAINEIKPQCAIIVGDSLKDINDKNFSDIPIYFEKDLKSGKKKAIDVTEDSDLNSIVLCVKTWR</sequence>
<keyword evidence="2" id="KW-1185">Reference proteome</keyword>
<gene>
    <name evidence="1" type="ORF">L1994_05915</name>
</gene>
<dbReference type="InterPro" id="IPR036565">
    <property type="entry name" value="Mur-like_cat_sf"/>
</dbReference>
<organism evidence="1 2">
    <name type="scientific">Methanomicrobium antiquum</name>
    <dbReference type="NCBI Taxonomy" id="487686"/>
    <lineage>
        <taxon>Archaea</taxon>
        <taxon>Methanobacteriati</taxon>
        <taxon>Methanobacteriota</taxon>
        <taxon>Stenosarchaea group</taxon>
        <taxon>Methanomicrobia</taxon>
        <taxon>Methanomicrobiales</taxon>
        <taxon>Methanomicrobiaceae</taxon>
        <taxon>Methanomicrobium</taxon>
    </lineage>
</organism>
<proteinExistence type="predicted"/>
<dbReference type="Proteomes" id="UP001218895">
    <property type="component" value="Chromosome"/>
</dbReference>
<evidence type="ECO:0000313" key="1">
    <source>
        <dbReference type="EMBL" id="WFN37917.1"/>
    </source>
</evidence>
<dbReference type="AlphaFoldDB" id="A0AAF0JN91"/>
<dbReference type="EMBL" id="CP091092">
    <property type="protein sequence ID" value="WFN37917.1"/>
    <property type="molecule type" value="Genomic_DNA"/>
</dbReference>
<dbReference type="RefSeq" id="WP_278100756.1">
    <property type="nucleotide sequence ID" value="NZ_CP091092.1"/>
</dbReference>
<evidence type="ECO:0000313" key="2">
    <source>
        <dbReference type="Proteomes" id="UP001218895"/>
    </source>
</evidence>
<reference evidence="1" key="1">
    <citation type="submission" date="2022-01" db="EMBL/GenBank/DDBJ databases">
        <title>Complete genome of Methanomicrobium antiquum DSM 21220.</title>
        <authorList>
            <person name="Chen S.-C."/>
            <person name="You Y.-T."/>
            <person name="Zhou Y.-Z."/>
            <person name="Lai M.-C."/>
        </authorList>
    </citation>
    <scope>NUCLEOTIDE SEQUENCE</scope>
    <source>
        <strain evidence="1">DSM 21220</strain>
    </source>
</reference>
<dbReference type="GO" id="GO:0005524">
    <property type="term" value="F:ATP binding"/>
    <property type="evidence" value="ECO:0007669"/>
    <property type="project" value="InterPro"/>
</dbReference>